<dbReference type="SUPFAM" id="SSF47384">
    <property type="entry name" value="Homodimeric domain of signal transducing histidine kinase"/>
    <property type="match status" value="1"/>
</dbReference>
<dbReference type="EC" id="2.7.13.3" evidence="3"/>
<keyword evidence="7" id="KW-0418">Kinase</keyword>
<keyword evidence="9" id="KW-0902">Two-component regulatory system</keyword>
<dbReference type="SUPFAM" id="SSF55874">
    <property type="entry name" value="ATPase domain of HSP90 chaperone/DNA topoisomerase II/histidine kinase"/>
    <property type="match status" value="1"/>
</dbReference>
<dbReference type="CDD" id="cd00082">
    <property type="entry name" value="HisKA"/>
    <property type="match status" value="1"/>
</dbReference>
<evidence type="ECO:0000256" key="3">
    <source>
        <dbReference type="ARBA" id="ARBA00012438"/>
    </source>
</evidence>
<evidence type="ECO:0000256" key="9">
    <source>
        <dbReference type="ARBA" id="ARBA00023012"/>
    </source>
</evidence>
<dbReference type="Gene3D" id="3.30.450.20">
    <property type="entry name" value="PAS domain"/>
    <property type="match status" value="1"/>
</dbReference>
<dbReference type="Gene3D" id="3.30.565.10">
    <property type="entry name" value="Histidine kinase-like ATPase, C-terminal domain"/>
    <property type="match status" value="1"/>
</dbReference>
<dbReference type="CDD" id="cd12914">
    <property type="entry name" value="PDC1_DGC_like"/>
    <property type="match status" value="1"/>
</dbReference>
<feature type="transmembrane region" description="Helical" evidence="12">
    <location>
        <begin position="34"/>
        <end position="51"/>
    </location>
</feature>
<dbReference type="RefSeq" id="WP_215616549.1">
    <property type="nucleotide sequence ID" value="NZ_JADOER010000001.1"/>
</dbReference>
<organism evidence="15 16">
    <name type="scientific">Leptothoe kymatousa TAU-MAC 1615</name>
    <dbReference type="NCBI Taxonomy" id="2364775"/>
    <lineage>
        <taxon>Bacteria</taxon>
        <taxon>Bacillati</taxon>
        <taxon>Cyanobacteriota</taxon>
        <taxon>Cyanophyceae</taxon>
        <taxon>Nodosilineales</taxon>
        <taxon>Cymatolegaceae</taxon>
        <taxon>Leptothoe</taxon>
        <taxon>Leptothoe kymatousa</taxon>
    </lineage>
</organism>
<dbReference type="InterPro" id="IPR003594">
    <property type="entry name" value="HATPase_dom"/>
</dbReference>
<dbReference type="Proteomes" id="UP001196661">
    <property type="component" value="Unassembled WGS sequence"/>
</dbReference>
<dbReference type="SMART" id="SM00387">
    <property type="entry name" value="HATPase_c"/>
    <property type="match status" value="1"/>
</dbReference>
<keyword evidence="16" id="KW-1185">Reference proteome</keyword>
<feature type="transmembrane region" description="Helical" evidence="12">
    <location>
        <begin position="308"/>
        <end position="330"/>
    </location>
</feature>
<evidence type="ECO:0000256" key="11">
    <source>
        <dbReference type="PROSITE-ProRule" id="PRU00169"/>
    </source>
</evidence>
<evidence type="ECO:0000256" key="12">
    <source>
        <dbReference type="SAM" id="Phobius"/>
    </source>
</evidence>
<dbReference type="Gene3D" id="3.40.50.2300">
    <property type="match status" value="1"/>
</dbReference>
<dbReference type="SUPFAM" id="SSF52172">
    <property type="entry name" value="CheY-like"/>
    <property type="match status" value="1"/>
</dbReference>
<feature type="domain" description="Histidine kinase" evidence="13">
    <location>
        <begin position="358"/>
        <end position="579"/>
    </location>
</feature>
<evidence type="ECO:0000256" key="4">
    <source>
        <dbReference type="ARBA" id="ARBA00022475"/>
    </source>
</evidence>
<keyword evidence="6 12" id="KW-0812">Transmembrane</keyword>
<gene>
    <name evidence="15" type="ORF">IXB28_00305</name>
</gene>
<dbReference type="InterPro" id="IPR004358">
    <property type="entry name" value="Sig_transdc_His_kin-like_C"/>
</dbReference>
<dbReference type="PRINTS" id="PR00344">
    <property type="entry name" value="BCTRLSENSOR"/>
</dbReference>
<dbReference type="PROSITE" id="PS50109">
    <property type="entry name" value="HIS_KIN"/>
    <property type="match status" value="1"/>
</dbReference>
<accession>A0ABS5XZG1</accession>
<protein>
    <recommendedName>
        <fullName evidence="3">histidine kinase</fullName>
        <ecNumber evidence="3">2.7.13.3</ecNumber>
    </recommendedName>
</protein>
<dbReference type="InterPro" id="IPR001789">
    <property type="entry name" value="Sig_transdc_resp-reg_receiver"/>
</dbReference>
<evidence type="ECO:0000313" key="15">
    <source>
        <dbReference type="EMBL" id="MBT9310633.1"/>
    </source>
</evidence>
<dbReference type="PANTHER" id="PTHR45339">
    <property type="entry name" value="HYBRID SIGNAL TRANSDUCTION HISTIDINE KINASE J"/>
    <property type="match status" value="1"/>
</dbReference>
<name>A0ABS5XZG1_9CYAN</name>
<keyword evidence="8 12" id="KW-1133">Transmembrane helix</keyword>
<dbReference type="InterPro" id="IPR005467">
    <property type="entry name" value="His_kinase_dom"/>
</dbReference>
<feature type="domain" description="Response regulatory" evidence="14">
    <location>
        <begin position="604"/>
        <end position="720"/>
    </location>
</feature>
<dbReference type="CDD" id="cd16922">
    <property type="entry name" value="HATPase_EvgS-ArcB-TorS-like"/>
    <property type="match status" value="1"/>
</dbReference>
<dbReference type="CDD" id="cd17546">
    <property type="entry name" value="REC_hyHK_CKI1_RcsC-like"/>
    <property type="match status" value="1"/>
</dbReference>
<dbReference type="PANTHER" id="PTHR45339:SF1">
    <property type="entry name" value="HYBRID SIGNAL TRANSDUCTION HISTIDINE KINASE J"/>
    <property type="match status" value="1"/>
</dbReference>
<feature type="modified residue" description="4-aspartylphosphate" evidence="11">
    <location>
        <position position="653"/>
    </location>
</feature>
<evidence type="ECO:0000256" key="6">
    <source>
        <dbReference type="ARBA" id="ARBA00022692"/>
    </source>
</evidence>
<dbReference type="Pfam" id="PF02743">
    <property type="entry name" value="dCache_1"/>
    <property type="match status" value="1"/>
</dbReference>
<dbReference type="CDD" id="cd12912">
    <property type="entry name" value="PDC2_MCP_like"/>
    <property type="match status" value="1"/>
</dbReference>
<dbReference type="Gene3D" id="1.10.287.130">
    <property type="match status" value="1"/>
</dbReference>
<comment type="catalytic activity">
    <reaction evidence="1">
        <text>ATP + protein L-histidine = ADP + protein N-phospho-L-histidine.</text>
        <dbReference type="EC" id="2.7.13.3"/>
    </reaction>
</comment>
<evidence type="ECO:0000256" key="5">
    <source>
        <dbReference type="ARBA" id="ARBA00022553"/>
    </source>
</evidence>
<keyword evidence="10 12" id="KW-0472">Membrane</keyword>
<evidence type="ECO:0000259" key="13">
    <source>
        <dbReference type="PROSITE" id="PS50109"/>
    </source>
</evidence>
<evidence type="ECO:0000313" key="16">
    <source>
        <dbReference type="Proteomes" id="UP001196661"/>
    </source>
</evidence>
<comment type="subcellular location">
    <subcellularLocation>
        <location evidence="2">Cell membrane</location>
        <topology evidence="2">Multi-pass membrane protein</topology>
    </subcellularLocation>
</comment>
<dbReference type="Pfam" id="PF00512">
    <property type="entry name" value="HisKA"/>
    <property type="match status" value="1"/>
</dbReference>
<dbReference type="SMART" id="SM00448">
    <property type="entry name" value="REC"/>
    <property type="match status" value="1"/>
</dbReference>
<sequence length="810" mass="89896">MTPAPLSGVSNLKNTESPAQQAFRQGLRSWIKRVLVLGAALGVGLTGYWSYRIVRGLLLSNIKRNVLLELEQRTDTLDQWLIQRKAEVASIANTPSMRSMDWYIAEPFLQSEVTRIPDFYFFAMINPDGTYYNTKVGYAEGKNLKDRQHVKEALKGNTYVSDPVISRTLDTPIVAVTSTIWADANQQGSPIGVTAGLIDIDQLEQEVNALEYGPNSYAFALNSTGLPIIHPDKTLMGTINDENPTSLVDSDEKALATIARQMVDGRKKIDRTALNGEPVYVAYMPIQEADWSLALVIPQQNIESQLQLLNFMAILILGLVSAMLVGLWWVQQFKQQQLRKSKELADAANQAKSEFLANMSHELRTPLNGILGYAQILLRSQHLGARDQQGLKVIYQCGSHLLTLINDILDLAKIEARKLTLDPKEAHLGSLLQSIVEICQLQADQKNIEFQYLFDDTLPTGIITDVKRLRQVLLNLLSNAIKFTDQGKVALRVNRSDHSNNICQLHFMVEDTGIGISPEQCQQIFAPFEQVGQRQKQAEGTGLGLAISQQIVSLMGGAIEVNSQPGQGSTFEFTITVPYCLESIDPIATAVNEKITGYDGPTRHILVVDDHWENRDVLTRLLTDVGFEIIEAIHGQDALEKLDQCQPDAIITDLVMPIMDGFTLIKQLRQSAAWHTIPIITSSASVSAVDEQNSLMAGSSDFLPKPVQADSLFKALQTHLNLTWVYQPLAPKAIASSTTSGLHCPPEKVLQSLHHLALQGNLKKIKLQAEQLMETDSSYTAFTQQIQKFVTEFQEEELTLFLKDALGTTE</sequence>
<evidence type="ECO:0000259" key="14">
    <source>
        <dbReference type="PROSITE" id="PS50110"/>
    </source>
</evidence>
<keyword evidence="4" id="KW-1003">Cell membrane</keyword>
<comment type="caution">
    <text evidence="15">The sequence shown here is derived from an EMBL/GenBank/DDBJ whole genome shotgun (WGS) entry which is preliminary data.</text>
</comment>
<keyword evidence="7" id="KW-0808">Transferase</keyword>
<dbReference type="InterPro" id="IPR036097">
    <property type="entry name" value="HisK_dim/P_sf"/>
</dbReference>
<evidence type="ECO:0000256" key="10">
    <source>
        <dbReference type="ARBA" id="ARBA00023136"/>
    </source>
</evidence>
<reference evidence="15 16" key="1">
    <citation type="journal article" date="2021" name="Mar. Drugs">
        <title>Genome Reduction and Secondary Metabolism of the Marine Sponge-Associated Cyanobacterium Leptothoe.</title>
        <authorList>
            <person name="Konstantinou D."/>
            <person name="Popin R.V."/>
            <person name="Fewer D.P."/>
            <person name="Sivonen K."/>
            <person name="Gkelis S."/>
        </authorList>
    </citation>
    <scope>NUCLEOTIDE SEQUENCE [LARGE SCALE GENOMIC DNA]</scope>
    <source>
        <strain evidence="15 16">TAU-MAC 1615</strain>
    </source>
</reference>
<evidence type="ECO:0000256" key="8">
    <source>
        <dbReference type="ARBA" id="ARBA00022989"/>
    </source>
</evidence>
<dbReference type="InterPro" id="IPR033479">
    <property type="entry name" value="dCache_1"/>
</dbReference>
<dbReference type="SMART" id="SM00388">
    <property type="entry name" value="HisKA"/>
    <property type="match status" value="1"/>
</dbReference>
<dbReference type="PROSITE" id="PS50110">
    <property type="entry name" value="RESPONSE_REGULATORY"/>
    <property type="match status" value="1"/>
</dbReference>
<dbReference type="InterPro" id="IPR011006">
    <property type="entry name" value="CheY-like_superfamily"/>
</dbReference>
<dbReference type="Pfam" id="PF00072">
    <property type="entry name" value="Response_reg"/>
    <property type="match status" value="1"/>
</dbReference>
<keyword evidence="5 11" id="KW-0597">Phosphoprotein</keyword>
<evidence type="ECO:0000256" key="2">
    <source>
        <dbReference type="ARBA" id="ARBA00004651"/>
    </source>
</evidence>
<dbReference type="Pfam" id="PF02518">
    <property type="entry name" value="HATPase_c"/>
    <property type="match status" value="1"/>
</dbReference>
<evidence type="ECO:0000256" key="1">
    <source>
        <dbReference type="ARBA" id="ARBA00000085"/>
    </source>
</evidence>
<dbReference type="EMBL" id="JADOER010000001">
    <property type="protein sequence ID" value="MBT9310633.1"/>
    <property type="molecule type" value="Genomic_DNA"/>
</dbReference>
<dbReference type="InterPro" id="IPR003661">
    <property type="entry name" value="HisK_dim/P_dom"/>
</dbReference>
<evidence type="ECO:0000256" key="7">
    <source>
        <dbReference type="ARBA" id="ARBA00022777"/>
    </source>
</evidence>
<dbReference type="InterPro" id="IPR036890">
    <property type="entry name" value="HATPase_C_sf"/>
</dbReference>
<proteinExistence type="predicted"/>